<evidence type="ECO:0000313" key="2">
    <source>
        <dbReference type="EMBL" id="PAN17889.1"/>
    </source>
</evidence>
<organism evidence="2">
    <name type="scientific">Panicum hallii</name>
    <dbReference type="NCBI Taxonomy" id="206008"/>
    <lineage>
        <taxon>Eukaryota</taxon>
        <taxon>Viridiplantae</taxon>
        <taxon>Streptophyta</taxon>
        <taxon>Embryophyta</taxon>
        <taxon>Tracheophyta</taxon>
        <taxon>Spermatophyta</taxon>
        <taxon>Magnoliopsida</taxon>
        <taxon>Liliopsida</taxon>
        <taxon>Poales</taxon>
        <taxon>Poaceae</taxon>
        <taxon>PACMAD clade</taxon>
        <taxon>Panicoideae</taxon>
        <taxon>Panicodae</taxon>
        <taxon>Paniceae</taxon>
        <taxon>Panicinae</taxon>
        <taxon>Panicum</taxon>
        <taxon>Panicum sect. Panicum</taxon>
    </lineage>
</organism>
<dbReference type="Gramene" id="PAN17889">
    <property type="protein sequence ID" value="PAN17889"/>
    <property type="gene ID" value="PAHAL_3G161700"/>
</dbReference>
<dbReference type="EMBL" id="CM008048">
    <property type="protein sequence ID" value="PAN17889.1"/>
    <property type="molecule type" value="Genomic_DNA"/>
</dbReference>
<protein>
    <submittedName>
        <fullName evidence="2">Uncharacterized protein</fullName>
    </submittedName>
</protein>
<proteinExistence type="predicted"/>
<dbReference type="AlphaFoldDB" id="A0A2S3H974"/>
<sequence length="182" mass="19555">MPCQCMPSVGQVLPTRTAPRPLNGRARLNCSTGRWPLRPREPGDFTGDDWIAHPSKAPVCNSTGRARGSRTFAVSKPHAPRFSTHCLVAAAVQVPRRPRAHSSRLGEPRQAAAASLPQPGHFQELGKKMARRAGGGAVAACHDRWAHGLLDCVLASAPRPIGLPGSRRWSRGCSQGRPTERA</sequence>
<feature type="region of interest" description="Disordered" evidence="1">
    <location>
        <begin position="98"/>
        <end position="120"/>
    </location>
</feature>
<name>A0A2S3H974_9POAL</name>
<gene>
    <name evidence="2" type="ORF">PAHAL_3G161700</name>
</gene>
<accession>A0A2S3H974</accession>
<dbReference type="Proteomes" id="UP000243499">
    <property type="component" value="Chromosome 3"/>
</dbReference>
<reference evidence="2" key="1">
    <citation type="submission" date="2018-04" db="EMBL/GenBank/DDBJ databases">
        <title>WGS assembly of Panicum hallii.</title>
        <authorList>
            <person name="Lovell J."/>
            <person name="Jenkins J."/>
            <person name="Lowry D."/>
            <person name="Mamidi S."/>
            <person name="Sreedasyam A."/>
            <person name="Weng X."/>
            <person name="Barry K."/>
            <person name="Bonette J."/>
            <person name="Campitelli B."/>
            <person name="Daum C."/>
            <person name="Gordon S."/>
            <person name="Gould B."/>
            <person name="Lipzen A."/>
            <person name="Macqueen A."/>
            <person name="Palacio-Mejia J."/>
            <person name="Plott C."/>
            <person name="Shakirov E."/>
            <person name="Shu S."/>
            <person name="Yoshinaga Y."/>
            <person name="Zane M."/>
            <person name="Rokhsar D."/>
            <person name="Grimwood J."/>
            <person name="Schmutz J."/>
            <person name="Juenger T."/>
        </authorList>
    </citation>
    <scope>NUCLEOTIDE SEQUENCE [LARGE SCALE GENOMIC DNA]</scope>
    <source>
        <strain evidence="2">FIL2</strain>
    </source>
</reference>
<evidence type="ECO:0000256" key="1">
    <source>
        <dbReference type="SAM" id="MobiDB-lite"/>
    </source>
</evidence>